<dbReference type="Pfam" id="PF00248">
    <property type="entry name" value="Aldo_ket_red"/>
    <property type="match status" value="1"/>
</dbReference>
<dbReference type="Gene3D" id="3.20.20.100">
    <property type="entry name" value="NADP-dependent oxidoreductase domain"/>
    <property type="match status" value="1"/>
</dbReference>
<dbReference type="GO" id="GO:0005737">
    <property type="term" value="C:cytoplasm"/>
    <property type="evidence" value="ECO:0007669"/>
    <property type="project" value="TreeGrafter"/>
</dbReference>
<dbReference type="EMBL" id="OUUZ01000019">
    <property type="protein sequence ID" value="SPQ27271.1"/>
    <property type="molecule type" value="Genomic_DNA"/>
</dbReference>
<evidence type="ECO:0000313" key="3">
    <source>
        <dbReference type="EMBL" id="SPQ27271.1"/>
    </source>
</evidence>
<evidence type="ECO:0000313" key="4">
    <source>
        <dbReference type="Proteomes" id="UP000289323"/>
    </source>
</evidence>
<dbReference type="InterPro" id="IPR050791">
    <property type="entry name" value="Aldo-Keto_reductase"/>
</dbReference>
<dbReference type="GO" id="GO:0016491">
    <property type="term" value="F:oxidoreductase activity"/>
    <property type="evidence" value="ECO:0007669"/>
    <property type="project" value="UniProtKB-KW"/>
</dbReference>
<keyword evidence="1" id="KW-0560">Oxidoreductase</keyword>
<gene>
    <name evidence="3" type="ORF">TT172_LOCUS9690</name>
</gene>
<dbReference type="PANTHER" id="PTHR43625:SF40">
    <property type="entry name" value="ALDO-KETO REDUCTASE YAKC [NADP(+)]"/>
    <property type="match status" value="1"/>
</dbReference>
<dbReference type="SUPFAM" id="SSF51430">
    <property type="entry name" value="NAD(P)-linked oxidoreductase"/>
    <property type="match status" value="1"/>
</dbReference>
<dbReference type="InterPro" id="IPR036812">
    <property type="entry name" value="NAD(P)_OxRdtase_dom_sf"/>
</dbReference>
<protein>
    <submittedName>
        <fullName evidence="3">10c18e08-dcc0-4c06-a1b0-e8d73c247778</fullName>
    </submittedName>
</protein>
<proteinExistence type="predicted"/>
<feature type="domain" description="NADP-dependent oxidoreductase" evidence="2">
    <location>
        <begin position="21"/>
        <end position="335"/>
    </location>
</feature>
<name>A0A3S4AVS7_9PEZI</name>
<evidence type="ECO:0000256" key="1">
    <source>
        <dbReference type="ARBA" id="ARBA00023002"/>
    </source>
</evidence>
<accession>A0A3S4AVS7</accession>
<sequence length="360" mass="38792">MATTGKLPMRQLGKNGPLVPRIGLGLMGLSSAHGVPKPDEERLAFLDKAYEMGETFWDTGKFKFLCSLSPPPDMYHDSEDLLGKWFAANPEKRGHIFLATKFGYRRTAAGEHSIDTSAGYCAEALERSLARLGVAYVDLYYPHRLDKATPIEKTMAALAALKRAGKIRHIGLSECSAAALRRAHAVEPVACVQLEYSAFSLDIEVADPRHGALLATARELGVAVVAYSPLGKGLLGGAIRSVADVSRPGDLRARFAPRFAEENIAANVALVDKLTEIAARKGVTTAQLALAWLLAQGDDIFPIPGTRTPERLAENLAALHVTLTGEEEKAIRQLADKVAGSRLGGILTEYYFGDSPQLDS</sequence>
<reference evidence="3 4" key="1">
    <citation type="submission" date="2018-04" db="EMBL/GenBank/DDBJ databases">
        <authorList>
            <person name="Huttner S."/>
            <person name="Dainat J."/>
        </authorList>
    </citation>
    <scope>NUCLEOTIDE SEQUENCE [LARGE SCALE GENOMIC DNA]</scope>
</reference>
<dbReference type="AlphaFoldDB" id="A0A3S4AVS7"/>
<dbReference type="Proteomes" id="UP000289323">
    <property type="component" value="Unassembled WGS sequence"/>
</dbReference>
<dbReference type="InterPro" id="IPR023210">
    <property type="entry name" value="NADP_OxRdtase_dom"/>
</dbReference>
<evidence type="ECO:0000259" key="2">
    <source>
        <dbReference type="Pfam" id="PF00248"/>
    </source>
</evidence>
<organism evidence="3 4">
    <name type="scientific">Thermothielavioides terrestris</name>
    <dbReference type="NCBI Taxonomy" id="2587410"/>
    <lineage>
        <taxon>Eukaryota</taxon>
        <taxon>Fungi</taxon>
        <taxon>Dikarya</taxon>
        <taxon>Ascomycota</taxon>
        <taxon>Pezizomycotina</taxon>
        <taxon>Sordariomycetes</taxon>
        <taxon>Sordariomycetidae</taxon>
        <taxon>Sordariales</taxon>
        <taxon>Chaetomiaceae</taxon>
        <taxon>Thermothielavioides</taxon>
    </lineage>
</organism>
<dbReference type="PANTHER" id="PTHR43625">
    <property type="entry name" value="AFLATOXIN B1 ALDEHYDE REDUCTASE"/>
    <property type="match status" value="1"/>
</dbReference>